<feature type="disulfide bond" evidence="3 4">
    <location>
        <begin position="49"/>
        <end position="89"/>
    </location>
</feature>
<evidence type="ECO:0007829" key="4">
    <source>
        <dbReference type="PDB" id="5XBX"/>
    </source>
</evidence>
<evidence type="ECO:0000313" key="2">
    <source>
        <dbReference type="EMBL" id="ABR92638.1"/>
    </source>
</evidence>
<dbReference type="AlphaFoldDB" id="A7KMF0"/>
<dbReference type="PDBsum" id="5XBU"/>
<feature type="signal peptide" evidence="1">
    <location>
        <begin position="1"/>
        <end position="16"/>
    </location>
</feature>
<keyword evidence="2" id="KW-0326">Glycosidase</keyword>
<protein>
    <submittedName>
        <fullName evidence="2">Endo-beta-1,4-glucanase</fullName>
        <ecNumber evidence="2">3.2.1.4</ecNumber>
    </submittedName>
</protein>
<dbReference type="Pfam" id="PF22514">
    <property type="entry name" value="EXPB1_D1"/>
    <property type="match status" value="1"/>
</dbReference>
<dbReference type="PDB" id="5XBX">
    <property type="method" value="X-ray"/>
    <property type="resolution" value="1.04 A"/>
    <property type="chains" value="A=17-195"/>
</dbReference>
<dbReference type="GO" id="GO:0008810">
    <property type="term" value="F:cellulase activity"/>
    <property type="evidence" value="ECO:0007669"/>
    <property type="project" value="UniProtKB-EC"/>
</dbReference>
<feature type="disulfide bond" evidence="3 4">
    <location>
        <begin position="20"/>
        <end position="35"/>
    </location>
</feature>
<dbReference type="CAZy" id="GH45">
    <property type="family name" value="Glycoside Hydrolase Family 45"/>
</dbReference>
<keyword evidence="2" id="KW-0378">Hydrolase</keyword>
<dbReference type="PDBsum" id="5XC8"/>
<evidence type="ECO:0007829" key="3">
    <source>
        <dbReference type="PDB" id="5XBU"/>
    </source>
</evidence>
<reference evidence="3 4" key="2">
    <citation type="journal article" date="2019" name="Acta Crystallogr. D Struct. Biol.">
        <title>High-resolution crystal structures of the glycoside hydrolase family 45 endoglucanase EG27II from the snail Ampullaria crossean.</title>
        <authorList>
            <person name="Nomura T."/>
            <person name="Iwase H."/>
            <person name="Saka N."/>
            <person name="Takahashi N."/>
            <person name="Mikami B."/>
            <person name="Mizutani K."/>
        </authorList>
    </citation>
    <scope>X-RAY CRYSTALLOGRAPHY (1.00 ANGSTROMS) OF 17-195</scope>
    <scope>DISULFIDE BONDS</scope>
</reference>
<keyword evidence="1" id="KW-0732">Signal</keyword>
<dbReference type="PDB" id="5XC9">
    <property type="method" value="X-ray"/>
    <property type="resolution" value="1.28 A"/>
    <property type="chains" value="A=17-195"/>
</dbReference>
<dbReference type="PDB" id="5XBU">
    <property type="method" value="X-ray"/>
    <property type="resolution" value="1.00 A"/>
    <property type="chains" value="A=17-195"/>
</dbReference>
<dbReference type="PDBsum" id="5XCA"/>
<proteinExistence type="evidence at protein level"/>
<dbReference type="PDB" id="5XC8">
    <property type="method" value="X-ray"/>
    <property type="resolution" value="1.45 A"/>
    <property type="chains" value="A=17-195"/>
</dbReference>
<dbReference type="SUPFAM" id="SSF50685">
    <property type="entry name" value="Barwin-like endoglucanases"/>
    <property type="match status" value="1"/>
</dbReference>
<feature type="chain" id="PRO_5002711318" evidence="1">
    <location>
        <begin position="17"/>
        <end position="195"/>
    </location>
</feature>
<dbReference type="PDBsum" id="5XBX"/>
<name>A7KMF0_POMMA</name>
<feature type="disulfide bond" evidence="3 4">
    <location>
        <begin position="92"/>
        <end position="178"/>
    </location>
</feature>
<dbReference type="PDBsum" id="5XC9"/>
<sequence>MKLFYLLCLAVPVLEAAQLCQPDAHGVRRFNGRPCASTTRYVDGHKGACGCGQKGSDTPFPWNLQKHVTAPSERYFDDGGSNLWCGKNCGKCVRLTPTGGFVPGKGGAPPNHNPVVFMVTNACPINGNEEWCGISGKPGTNHVNSHGYEVHFDLQDQVGQVEALHWDNPEVTWEEVPCPGDLQANYQQCECHNSD</sequence>
<feature type="disulfide bond" evidence="3 4">
    <location>
        <begin position="123"/>
        <end position="132"/>
    </location>
</feature>
<dbReference type="EC" id="3.2.1.4" evidence="2"/>
<organism evidence="2">
    <name type="scientific">Pomacea maculata</name>
    <name type="common">Giant applesnail</name>
    <dbReference type="NCBI Taxonomy" id="1245466"/>
    <lineage>
        <taxon>Eukaryota</taxon>
        <taxon>Metazoa</taxon>
        <taxon>Spiralia</taxon>
        <taxon>Lophotrochozoa</taxon>
        <taxon>Mollusca</taxon>
        <taxon>Gastropoda</taxon>
        <taxon>Caenogastropoda</taxon>
        <taxon>Architaenioglossa</taxon>
        <taxon>Ampullarioidea</taxon>
        <taxon>Ampullariidae</taxon>
        <taxon>Pomacea</taxon>
    </lineage>
</organism>
<accession>A7KMF0</accession>
<dbReference type="EMBL" id="EF471316">
    <property type="protein sequence ID" value="ABR92638.1"/>
    <property type="molecule type" value="mRNA"/>
</dbReference>
<dbReference type="PDBsum" id="5XC4"/>
<dbReference type="SMR" id="A7KMF0"/>
<evidence type="ECO:0000256" key="1">
    <source>
        <dbReference type="SAM" id="SignalP"/>
    </source>
</evidence>
<reference evidence="2" key="1">
    <citation type="journal article" date="2008" name="J. Comp. Physiol. B">
        <title>Molecular cloning and characterization of two novel cellulase genes from the mollusc Ampullaria crossean.</title>
        <authorList>
            <person name="Guo R."/>
            <person name="Ding M."/>
            <person name="Zhang S.L."/>
            <person name="Xu G.J."/>
            <person name="Zhao F.K."/>
        </authorList>
    </citation>
    <scope>NUCLEOTIDE SEQUENCE</scope>
</reference>
<dbReference type="InterPro" id="IPR036908">
    <property type="entry name" value="RlpA-like_sf"/>
</dbReference>
<dbReference type="PDB" id="5XC4">
    <property type="method" value="X-ray"/>
    <property type="resolution" value="1.42 A"/>
    <property type="chains" value="A=17-195"/>
</dbReference>
<keyword evidence="3 4" id="KW-0002">3D-structure</keyword>
<gene>
    <name evidence="2" type="primary">EG27II</name>
</gene>
<feature type="disulfide bond" evidence="3 4">
    <location>
        <begin position="85"/>
        <end position="191"/>
    </location>
</feature>
<dbReference type="CDD" id="cd22278">
    <property type="entry name" value="DPBB_GH45_endoglucanase"/>
    <property type="match status" value="1"/>
</dbReference>
<dbReference type="PDB" id="5XCA">
    <property type="method" value="X-ray"/>
    <property type="resolution" value="1.35 A"/>
    <property type="chains" value="A=17-195"/>
</dbReference>
<feature type="disulfide bond" evidence="3 4">
    <location>
        <begin position="51"/>
        <end position="189"/>
    </location>
</feature>
<dbReference type="Gene3D" id="2.40.40.10">
    <property type="entry name" value="RlpA-like domain"/>
    <property type="match status" value="1"/>
</dbReference>